<accession>A0ABU3AF97</accession>
<name>A0ABU3AF97_9ACTN</name>
<sequence length="253" mass="28522">MHDHPTQKPCPGPCNNAWRRAETVRIDTGTEHHINPAWGQPIQCDACTERARQQLAELPELLTAVHLEALYGTRPQNTATIHSRPNDTPAWPGQAARLLIDTLLGEIEELATDVLALRGIWKHDNQPDHDGIREGHRITSACRILTAQLDWMMQHHPAAGEPHEQGNANPAGQIRHWHAAVQRFTKQHPQRDVRKMAPCPRCKGPYLAESRDLRLVDDRPYIECRDPDCRRIMTGAEYDTYVKALAAVVTQAA</sequence>
<dbReference type="Proteomes" id="UP001180724">
    <property type="component" value="Unassembled WGS sequence"/>
</dbReference>
<keyword evidence="2" id="KW-1185">Reference proteome</keyword>
<evidence type="ECO:0000313" key="1">
    <source>
        <dbReference type="EMBL" id="MDT0608860.1"/>
    </source>
</evidence>
<reference evidence="1" key="1">
    <citation type="submission" date="2024-05" db="EMBL/GenBank/DDBJ databases">
        <title>30 novel species of actinomycetes from the DSMZ collection.</title>
        <authorList>
            <person name="Nouioui I."/>
        </authorList>
    </citation>
    <scope>NUCLEOTIDE SEQUENCE</scope>
    <source>
        <strain evidence="1">DSM 40712</strain>
    </source>
</reference>
<gene>
    <name evidence="1" type="ORF">RM812_01160</name>
</gene>
<proteinExistence type="predicted"/>
<protein>
    <submittedName>
        <fullName evidence="1">Uncharacterized protein</fullName>
    </submittedName>
</protein>
<dbReference type="RefSeq" id="WP_311570449.1">
    <property type="nucleotide sequence ID" value="NZ_JAVRFH010000001.1"/>
</dbReference>
<comment type="caution">
    <text evidence="1">The sequence shown here is derived from an EMBL/GenBank/DDBJ whole genome shotgun (WGS) entry which is preliminary data.</text>
</comment>
<dbReference type="EMBL" id="JAVRFH010000001">
    <property type="protein sequence ID" value="MDT0608860.1"/>
    <property type="molecule type" value="Genomic_DNA"/>
</dbReference>
<evidence type="ECO:0000313" key="2">
    <source>
        <dbReference type="Proteomes" id="UP001180724"/>
    </source>
</evidence>
<organism evidence="1 2">
    <name type="scientific">Streptomyces lancefieldiae</name>
    <dbReference type="NCBI Taxonomy" id="3075520"/>
    <lineage>
        <taxon>Bacteria</taxon>
        <taxon>Bacillati</taxon>
        <taxon>Actinomycetota</taxon>
        <taxon>Actinomycetes</taxon>
        <taxon>Kitasatosporales</taxon>
        <taxon>Streptomycetaceae</taxon>
        <taxon>Streptomyces</taxon>
    </lineage>
</organism>